<dbReference type="SUPFAM" id="SSF54909">
    <property type="entry name" value="Dimeric alpha+beta barrel"/>
    <property type="match status" value="1"/>
</dbReference>
<sequence>MRPELLAATVIQACIAICATRLSLSRLEASVQGVDRIRHSVDFGVAELHLSPGMLHDLPTIDNAAFLHSDPPSSQSSNLAYIMSALTFPPKRTDRVRLVGFMAKLENVADADFYKYWHEVHGPLFANLEIVKKNLLLFEQHHYTDQFEAGAKALGFDVPPYRGLTVFEAESYEKIMEVFTSEEYARICQPEEKNYLDRAKTGFFPGSIVTFIDKKN</sequence>
<accession>A0A371CX93</accession>
<protein>
    <recommendedName>
        <fullName evidence="2">EthD domain-containing protein</fullName>
    </recommendedName>
</protein>
<name>A0A371CX93_9APHY</name>
<dbReference type="InterPro" id="IPR009799">
    <property type="entry name" value="EthD_dom"/>
</dbReference>
<dbReference type="Proteomes" id="UP000256964">
    <property type="component" value="Unassembled WGS sequence"/>
</dbReference>
<evidence type="ECO:0000313" key="3">
    <source>
        <dbReference type="EMBL" id="RDX44895.1"/>
    </source>
</evidence>
<dbReference type="Gene3D" id="3.30.70.100">
    <property type="match status" value="1"/>
</dbReference>
<dbReference type="Pfam" id="PF07110">
    <property type="entry name" value="EthD"/>
    <property type="match status" value="1"/>
</dbReference>
<gene>
    <name evidence="3" type="ORF">OH76DRAFT_1388875</name>
</gene>
<dbReference type="AlphaFoldDB" id="A0A371CX93"/>
<evidence type="ECO:0000259" key="2">
    <source>
        <dbReference type="Pfam" id="PF07110"/>
    </source>
</evidence>
<keyword evidence="4" id="KW-1185">Reference proteome</keyword>
<feature type="domain" description="EthD" evidence="2">
    <location>
        <begin position="108"/>
        <end position="198"/>
    </location>
</feature>
<dbReference type="STRING" id="139420.A0A371CX93"/>
<evidence type="ECO:0000313" key="4">
    <source>
        <dbReference type="Proteomes" id="UP000256964"/>
    </source>
</evidence>
<comment type="similarity">
    <text evidence="1">Belongs to the tpcK family.</text>
</comment>
<dbReference type="GO" id="GO:0016491">
    <property type="term" value="F:oxidoreductase activity"/>
    <property type="evidence" value="ECO:0007669"/>
    <property type="project" value="InterPro"/>
</dbReference>
<dbReference type="EMBL" id="KZ857444">
    <property type="protein sequence ID" value="RDX44895.1"/>
    <property type="molecule type" value="Genomic_DNA"/>
</dbReference>
<dbReference type="OrthoDB" id="3183782at2759"/>
<proteinExistence type="inferred from homology"/>
<organism evidence="3 4">
    <name type="scientific">Lentinus brumalis</name>
    <dbReference type="NCBI Taxonomy" id="2498619"/>
    <lineage>
        <taxon>Eukaryota</taxon>
        <taxon>Fungi</taxon>
        <taxon>Dikarya</taxon>
        <taxon>Basidiomycota</taxon>
        <taxon>Agaricomycotina</taxon>
        <taxon>Agaricomycetes</taxon>
        <taxon>Polyporales</taxon>
        <taxon>Polyporaceae</taxon>
        <taxon>Lentinus</taxon>
    </lineage>
</organism>
<reference evidence="3 4" key="1">
    <citation type="journal article" date="2018" name="Biotechnol. Biofuels">
        <title>Integrative visual omics of the white-rot fungus Polyporus brumalis exposes the biotechnological potential of its oxidative enzymes for delignifying raw plant biomass.</title>
        <authorList>
            <person name="Miyauchi S."/>
            <person name="Rancon A."/>
            <person name="Drula E."/>
            <person name="Hage H."/>
            <person name="Chaduli D."/>
            <person name="Favel A."/>
            <person name="Grisel S."/>
            <person name="Henrissat B."/>
            <person name="Herpoel-Gimbert I."/>
            <person name="Ruiz-Duenas F.J."/>
            <person name="Chevret D."/>
            <person name="Hainaut M."/>
            <person name="Lin J."/>
            <person name="Wang M."/>
            <person name="Pangilinan J."/>
            <person name="Lipzen A."/>
            <person name="Lesage-Meessen L."/>
            <person name="Navarro D."/>
            <person name="Riley R."/>
            <person name="Grigoriev I.V."/>
            <person name="Zhou S."/>
            <person name="Raouche S."/>
            <person name="Rosso M.N."/>
        </authorList>
    </citation>
    <scope>NUCLEOTIDE SEQUENCE [LARGE SCALE GENOMIC DNA]</scope>
    <source>
        <strain evidence="3 4">BRFM 1820</strain>
    </source>
</reference>
<evidence type="ECO:0000256" key="1">
    <source>
        <dbReference type="ARBA" id="ARBA00005986"/>
    </source>
</evidence>
<dbReference type="InterPro" id="IPR011008">
    <property type="entry name" value="Dimeric_a/b-barrel"/>
</dbReference>